<sequence length="51" mass="6195">MTWWKWLLIFIGMVVISGLLERWARGKRSWAWRVVRGCGKVMGWLTYLIPW</sequence>
<keyword evidence="1" id="KW-0472">Membrane</keyword>
<keyword evidence="1" id="KW-0812">Transmembrane</keyword>
<reference evidence="3" key="1">
    <citation type="submission" date="2016-10" db="EMBL/GenBank/DDBJ databases">
        <authorList>
            <person name="Varghese N."/>
        </authorList>
    </citation>
    <scope>NUCLEOTIDE SEQUENCE [LARGE SCALE GENOMIC DNA]</scope>
    <source>
        <strain evidence="3">DSM 17980</strain>
    </source>
</reference>
<organism evidence="2 3">
    <name type="scientific">Alicyclobacillus macrosporangiidus</name>
    <dbReference type="NCBI Taxonomy" id="392015"/>
    <lineage>
        <taxon>Bacteria</taxon>
        <taxon>Bacillati</taxon>
        <taxon>Bacillota</taxon>
        <taxon>Bacilli</taxon>
        <taxon>Bacillales</taxon>
        <taxon>Alicyclobacillaceae</taxon>
        <taxon>Alicyclobacillus</taxon>
    </lineage>
</organism>
<evidence type="ECO:0000313" key="2">
    <source>
        <dbReference type="EMBL" id="SFU64633.1"/>
    </source>
</evidence>
<gene>
    <name evidence="2" type="ORF">SAMN05421543_105122</name>
</gene>
<evidence type="ECO:0000313" key="3">
    <source>
        <dbReference type="Proteomes" id="UP000183508"/>
    </source>
</evidence>
<name>A0A1I7HVA6_9BACL</name>
<dbReference type="RefSeq" id="WP_175511464.1">
    <property type="nucleotide sequence ID" value="NZ_FPBV01000005.1"/>
</dbReference>
<protein>
    <submittedName>
        <fullName evidence="2">Uncharacterized protein</fullName>
    </submittedName>
</protein>
<feature type="transmembrane region" description="Helical" evidence="1">
    <location>
        <begin position="6"/>
        <end position="24"/>
    </location>
</feature>
<proteinExistence type="predicted"/>
<dbReference type="EMBL" id="FPBV01000005">
    <property type="protein sequence ID" value="SFU64633.1"/>
    <property type="molecule type" value="Genomic_DNA"/>
</dbReference>
<dbReference type="Proteomes" id="UP000183508">
    <property type="component" value="Unassembled WGS sequence"/>
</dbReference>
<keyword evidence="1" id="KW-1133">Transmembrane helix</keyword>
<dbReference type="AlphaFoldDB" id="A0A1I7HVA6"/>
<accession>A0A1I7HVA6</accession>
<dbReference type="STRING" id="392015.SAMN05421543_105122"/>
<evidence type="ECO:0000256" key="1">
    <source>
        <dbReference type="SAM" id="Phobius"/>
    </source>
</evidence>
<keyword evidence="3" id="KW-1185">Reference proteome</keyword>